<dbReference type="Pfam" id="PF23571">
    <property type="entry name" value="GH3_M"/>
    <property type="match status" value="1"/>
</dbReference>
<comment type="similarity">
    <text evidence="1">Belongs to the IAA-amido conjugating enzyme family.</text>
</comment>
<protein>
    <recommendedName>
        <fullName evidence="3">GH3 middle domain-containing protein</fullName>
    </recommendedName>
</protein>
<organism evidence="4 5">
    <name type="scientific">Solanum commersonii</name>
    <name type="common">Commerson's wild potato</name>
    <name type="synonym">Commerson's nightshade</name>
    <dbReference type="NCBI Taxonomy" id="4109"/>
    <lineage>
        <taxon>Eukaryota</taxon>
        <taxon>Viridiplantae</taxon>
        <taxon>Streptophyta</taxon>
        <taxon>Embryophyta</taxon>
        <taxon>Tracheophyta</taxon>
        <taxon>Spermatophyta</taxon>
        <taxon>Magnoliopsida</taxon>
        <taxon>eudicotyledons</taxon>
        <taxon>Gunneridae</taxon>
        <taxon>Pentapetalae</taxon>
        <taxon>asterids</taxon>
        <taxon>lamiids</taxon>
        <taxon>Solanales</taxon>
        <taxon>Solanaceae</taxon>
        <taxon>Solanoideae</taxon>
        <taxon>Solaneae</taxon>
        <taxon>Solanum</taxon>
    </lineage>
</organism>
<dbReference type="OrthoDB" id="10004661at2759"/>
<evidence type="ECO:0000313" key="4">
    <source>
        <dbReference type="EMBL" id="KAG5621334.1"/>
    </source>
</evidence>
<evidence type="ECO:0000259" key="3">
    <source>
        <dbReference type="Pfam" id="PF23571"/>
    </source>
</evidence>
<dbReference type="InterPro" id="IPR004993">
    <property type="entry name" value="GH3"/>
</dbReference>
<dbReference type="InterPro" id="IPR055377">
    <property type="entry name" value="GH3_M"/>
</dbReference>
<accession>A0A9J6A9H0</accession>
<dbReference type="PANTHER" id="PTHR31901:SF7">
    <property type="entry name" value="INDOLE-3-ACETIC ACID-AMIDO SYNTHETASE GH3.2-RELATED"/>
    <property type="match status" value="1"/>
</dbReference>
<dbReference type="Proteomes" id="UP000824120">
    <property type="component" value="Chromosome 2"/>
</dbReference>
<dbReference type="AlphaFoldDB" id="A0A9J6A9H0"/>
<gene>
    <name evidence="4" type="ORF">H5410_006552</name>
</gene>
<feature type="domain" description="GH3 middle" evidence="3">
    <location>
        <begin position="150"/>
        <end position="184"/>
    </location>
</feature>
<dbReference type="GO" id="GO:0016881">
    <property type="term" value="F:acid-amino acid ligase activity"/>
    <property type="evidence" value="ECO:0007669"/>
    <property type="project" value="TreeGrafter"/>
</dbReference>
<evidence type="ECO:0000256" key="2">
    <source>
        <dbReference type="ARBA" id="ARBA00022598"/>
    </source>
</evidence>
<dbReference type="EMBL" id="JACXVP010000002">
    <property type="protein sequence ID" value="KAG5621334.1"/>
    <property type="molecule type" value="Genomic_DNA"/>
</dbReference>
<dbReference type="PANTHER" id="PTHR31901">
    <property type="entry name" value="GH3 DOMAIN-CONTAINING PROTEIN"/>
    <property type="match status" value="1"/>
</dbReference>
<reference evidence="4 5" key="1">
    <citation type="submission" date="2020-09" db="EMBL/GenBank/DDBJ databases">
        <title>De no assembly of potato wild relative species, Solanum commersonii.</title>
        <authorList>
            <person name="Cho K."/>
        </authorList>
    </citation>
    <scope>NUCLEOTIDE SEQUENCE [LARGE SCALE GENOMIC DNA]</scope>
    <source>
        <strain evidence="4">LZ3.2</strain>
        <tissue evidence="4">Leaf</tissue>
    </source>
</reference>
<name>A0A9J6A9H0_SOLCO</name>
<dbReference type="GO" id="GO:0005737">
    <property type="term" value="C:cytoplasm"/>
    <property type="evidence" value="ECO:0007669"/>
    <property type="project" value="TreeGrafter"/>
</dbReference>
<evidence type="ECO:0000313" key="5">
    <source>
        <dbReference type="Proteomes" id="UP000824120"/>
    </source>
</evidence>
<keyword evidence="2" id="KW-0436">Ligase</keyword>
<evidence type="ECO:0000256" key="1">
    <source>
        <dbReference type="ARBA" id="ARBA00008068"/>
    </source>
</evidence>
<proteinExistence type="inferred from homology"/>
<sequence length="238" mass="26983">MPTFQRVKLGGATDRGYIQVQNANCDSGTSAGERKLMPTTQDELDRKQRSTAFSCPDHLKMRPYDPFNVYPTRLFPEHLFIFSNSIGKLLAKDIAFGILNRRVSDPSIREAKTRIWKGFITRIWPNTNNLDVIVTGLTTPSRGPSQRGSGKKYELTTYVGICRYRVGDILQVMGFHNSAPHFKLQSTLVMPTLKPFQDIMLFTANYLLRTQPMLFGNGRKFELGLSTVPSCGQLNWRT</sequence>
<comment type="caution">
    <text evidence="4">The sequence shown here is derived from an EMBL/GenBank/DDBJ whole genome shotgun (WGS) entry which is preliminary data.</text>
</comment>
<keyword evidence="5" id="KW-1185">Reference proteome</keyword>